<dbReference type="Proteomes" id="UP001630127">
    <property type="component" value="Unassembled WGS sequence"/>
</dbReference>
<organism evidence="1 2">
    <name type="scientific">Cinchona calisaya</name>
    <dbReference type="NCBI Taxonomy" id="153742"/>
    <lineage>
        <taxon>Eukaryota</taxon>
        <taxon>Viridiplantae</taxon>
        <taxon>Streptophyta</taxon>
        <taxon>Embryophyta</taxon>
        <taxon>Tracheophyta</taxon>
        <taxon>Spermatophyta</taxon>
        <taxon>Magnoliopsida</taxon>
        <taxon>eudicotyledons</taxon>
        <taxon>Gunneridae</taxon>
        <taxon>Pentapetalae</taxon>
        <taxon>asterids</taxon>
        <taxon>lamiids</taxon>
        <taxon>Gentianales</taxon>
        <taxon>Rubiaceae</taxon>
        <taxon>Cinchonoideae</taxon>
        <taxon>Cinchoneae</taxon>
        <taxon>Cinchona</taxon>
    </lineage>
</organism>
<evidence type="ECO:0000313" key="2">
    <source>
        <dbReference type="Proteomes" id="UP001630127"/>
    </source>
</evidence>
<comment type="caution">
    <text evidence="1">The sequence shown here is derived from an EMBL/GenBank/DDBJ whole genome shotgun (WGS) entry which is preliminary data.</text>
</comment>
<protein>
    <submittedName>
        <fullName evidence="1">Uncharacterized protein</fullName>
    </submittedName>
</protein>
<dbReference type="EMBL" id="JBJUIK010000013">
    <property type="protein sequence ID" value="KAL3506913.1"/>
    <property type="molecule type" value="Genomic_DNA"/>
</dbReference>
<sequence>MSANGSSNDKIIVVKMIRFLAPEKPPMIAAIRLGTIVKDRVKQFRIHGFIIKSRNPCRAYCLTYVLVTVELWLDASKAISKTLELQLPKTCLSKKKALFKSKS</sequence>
<reference evidence="1 2" key="1">
    <citation type="submission" date="2024-11" db="EMBL/GenBank/DDBJ databases">
        <title>A near-complete genome assembly of Cinchona calisaya.</title>
        <authorList>
            <person name="Lian D.C."/>
            <person name="Zhao X.W."/>
            <person name="Wei L."/>
        </authorList>
    </citation>
    <scope>NUCLEOTIDE SEQUENCE [LARGE SCALE GENOMIC DNA]</scope>
    <source>
        <tissue evidence="1">Nenye</tissue>
    </source>
</reference>
<accession>A0ABD2YMY9</accession>
<evidence type="ECO:0000313" key="1">
    <source>
        <dbReference type="EMBL" id="KAL3506913.1"/>
    </source>
</evidence>
<dbReference type="AlphaFoldDB" id="A0ABD2YMY9"/>
<proteinExistence type="predicted"/>
<name>A0ABD2YMY9_9GENT</name>
<gene>
    <name evidence="1" type="ORF">ACH5RR_032295</name>
</gene>
<keyword evidence="2" id="KW-1185">Reference proteome</keyword>